<organism evidence="1 3">
    <name type="scientific">Enterococcus gilvus ATCC BAA-350</name>
    <dbReference type="NCBI Taxonomy" id="1158614"/>
    <lineage>
        <taxon>Bacteria</taxon>
        <taxon>Bacillati</taxon>
        <taxon>Bacillota</taxon>
        <taxon>Bacilli</taxon>
        <taxon>Lactobacillales</taxon>
        <taxon>Enterococcaceae</taxon>
        <taxon>Enterococcus</taxon>
    </lineage>
</organism>
<sequence>MTEAEYTRALSVLIKESKVGFHEEEELISFLKEALVFYSI</sequence>
<evidence type="ECO:0000313" key="1">
    <source>
        <dbReference type="EMBL" id="EOI58261.1"/>
    </source>
</evidence>
<dbReference type="Proteomes" id="UP000014160">
    <property type="component" value="Unassembled WGS sequence"/>
</dbReference>
<evidence type="ECO:0000313" key="4">
    <source>
        <dbReference type="Proteomes" id="UP000014160"/>
    </source>
</evidence>
<reference evidence="2 4" key="2">
    <citation type="submission" date="2013-03" db="EMBL/GenBank/DDBJ databases">
        <title>The Genome Sequence of Enterococcus gilvus ATCC BAA-350 (PacBio/Illumina hybrid assembly).</title>
        <authorList>
            <consortium name="The Broad Institute Genomics Platform"/>
            <consortium name="The Broad Institute Genome Sequencing Center for Infectious Disease"/>
            <person name="Earl A."/>
            <person name="Russ C."/>
            <person name="Gilmore M."/>
            <person name="Surin D."/>
            <person name="Walker B."/>
            <person name="Young S."/>
            <person name="Zeng Q."/>
            <person name="Gargeya S."/>
            <person name="Fitzgerald M."/>
            <person name="Haas B."/>
            <person name="Abouelleil A."/>
            <person name="Allen A.W."/>
            <person name="Alvarado L."/>
            <person name="Arachchi H.M."/>
            <person name="Berlin A.M."/>
            <person name="Chapman S.B."/>
            <person name="Gainer-Dewar J."/>
            <person name="Goldberg J."/>
            <person name="Griggs A."/>
            <person name="Gujja S."/>
            <person name="Hansen M."/>
            <person name="Howarth C."/>
            <person name="Imamovic A."/>
            <person name="Ireland A."/>
            <person name="Larimer J."/>
            <person name="McCowan C."/>
            <person name="Murphy C."/>
            <person name="Pearson M."/>
            <person name="Poon T.W."/>
            <person name="Priest M."/>
            <person name="Roberts A."/>
            <person name="Saif S."/>
            <person name="Shea T."/>
            <person name="Sisk P."/>
            <person name="Sykes S."/>
            <person name="Wortman J."/>
            <person name="Nusbaum C."/>
            <person name="Birren B."/>
        </authorList>
    </citation>
    <scope>NUCLEOTIDE SEQUENCE [LARGE SCALE GENOMIC DNA]</scope>
    <source>
        <strain evidence="2 4">ATCC BAA-350</strain>
    </source>
</reference>
<dbReference type="EMBL" id="ASWH01000002">
    <property type="protein sequence ID" value="EOW78977.1"/>
    <property type="molecule type" value="Genomic_DNA"/>
</dbReference>
<protein>
    <submittedName>
        <fullName evidence="1">Uncharacterized protein</fullName>
    </submittedName>
</protein>
<reference evidence="1 3" key="1">
    <citation type="submission" date="2013-02" db="EMBL/GenBank/DDBJ databases">
        <title>The Genome Sequence of Enterococcus gilvus ATCC BAA-350.</title>
        <authorList>
            <consortium name="The Broad Institute Genome Sequencing Platform"/>
            <consortium name="The Broad Institute Genome Sequencing Center for Infectious Disease"/>
            <person name="Earl A.M."/>
            <person name="Gilmore M.S."/>
            <person name="Lebreton F."/>
            <person name="Walker B."/>
            <person name="Young S.K."/>
            <person name="Zeng Q."/>
            <person name="Gargeya S."/>
            <person name="Fitzgerald M."/>
            <person name="Haas B."/>
            <person name="Abouelleil A."/>
            <person name="Alvarado L."/>
            <person name="Arachchi H.M."/>
            <person name="Berlin A.M."/>
            <person name="Chapman S.B."/>
            <person name="Dewar J."/>
            <person name="Goldberg J."/>
            <person name="Griggs A."/>
            <person name="Gujja S."/>
            <person name="Hansen M."/>
            <person name="Howarth C."/>
            <person name="Imamovic A."/>
            <person name="Larimer J."/>
            <person name="McCowan C."/>
            <person name="Murphy C."/>
            <person name="Neiman D."/>
            <person name="Pearson M."/>
            <person name="Priest M."/>
            <person name="Roberts A."/>
            <person name="Saif S."/>
            <person name="Shea T."/>
            <person name="Sisk P."/>
            <person name="Sykes S."/>
            <person name="Wortman J."/>
            <person name="Nusbaum C."/>
            <person name="Birren B."/>
        </authorList>
    </citation>
    <scope>NUCLEOTIDE SEQUENCE [LARGE SCALE GENOMIC DNA]</scope>
    <source>
        <strain evidence="1 3">ATCC BAA-350</strain>
    </source>
</reference>
<gene>
    <name evidence="2" type="ORF">I592_03115</name>
    <name evidence="1" type="ORF">UKC_00333</name>
</gene>
<dbReference type="EMBL" id="AJDQ01000003">
    <property type="protein sequence ID" value="EOI58261.1"/>
    <property type="molecule type" value="Genomic_DNA"/>
</dbReference>
<dbReference type="AlphaFoldDB" id="R2VKS0"/>
<evidence type="ECO:0000313" key="3">
    <source>
        <dbReference type="Proteomes" id="UP000013750"/>
    </source>
</evidence>
<evidence type="ECO:0000313" key="2">
    <source>
        <dbReference type="EMBL" id="EOW78977.1"/>
    </source>
</evidence>
<keyword evidence="4" id="KW-1185">Reference proteome</keyword>
<accession>R2VKS0</accession>
<dbReference type="HOGENOM" id="CLU_3289292_0_0_9"/>
<dbReference type="Proteomes" id="UP000013750">
    <property type="component" value="Unassembled WGS sequence"/>
</dbReference>
<name>R2VKS0_9ENTE</name>
<proteinExistence type="predicted"/>
<dbReference type="RefSeq" id="WP_010778784.1">
    <property type="nucleotide sequence ID" value="NZ_KB946867.1"/>
</dbReference>
<comment type="caution">
    <text evidence="1">The sequence shown here is derived from an EMBL/GenBank/DDBJ whole genome shotgun (WGS) entry which is preliminary data.</text>
</comment>
<dbReference type="PATRIC" id="fig|1158614.3.peg.326"/>